<evidence type="ECO:0000256" key="1">
    <source>
        <dbReference type="SAM" id="MobiDB-lite"/>
    </source>
</evidence>
<keyword evidence="3" id="KW-1185">Reference proteome</keyword>
<protein>
    <submittedName>
        <fullName evidence="2">Uncharacterized protein</fullName>
    </submittedName>
</protein>
<evidence type="ECO:0000313" key="2">
    <source>
        <dbReference type="EMBL" id="UYV74503.1"/>
    </source>
</evidence>
<accession>A0ABY6L3K4</accession>
<feature type="region of interest" description="Disordered" evidence="1">
    <location>
        <begin position="74"/>
        <end position="126"/>
    </location>
</feature>
<dbReference type="Proteomes" id="UP001235939">
    <property type="component" value="Chromosome 11"/>
</dbReference>
<feature type="compositionally biased region" description="Acidic residues" evidence="1">
    <location>
        <begin position="74"/>
        <end position="84"/>
    </location>
</feature>
<dbReference type="PANTHER" id="PTHR46114:SF2">
    <property type="entry name" value="CULLIN N-TERMINAL DOMAIN-CONTAINING PROTEIN"/>
    <property type="match status" value="1"/>
</dbReference>
<organism evidence="2 3">
    <name type="scientific">Cordylochernes scorpioides</name>
    <dbReference type="NCBI Taxonomy" id="51811"/>
    <lineage>
        <taxon>Eukaryota</taxon>
        <taxon>Metazoa</taxon>
        <taxon>Ecdysozoa</taxon>
        <taxon>Arthropoda</taxon>
        <taxon>Chelicerata</taxon>
        <taxon>Arachnida</taxon>
        <taxon>Pseudoscorpiones</taxon>
        <taxon>Cheliferoidea</taxon>
        <taxon>Chernetidae</taxon>
        <taxon>Cordylochernes</taxon>
    </lineage>
</organism>
<gene>
    <name evidence="2" type="ORF">LAZ67_11003711</name>
</gene>
<dbReference type="PANTHER" id="PTHR46114">
    <property type="entry name" value="APPLE DOMAIN-CONTAINING PROTEIN"/>
    <property type="match status" value="1"/>
</dbReference>
<feature type="region of interest" description="Disordered" evidence="1">
    <location>
        <begin position="311"/>
        <end position="365"/>
    </location>
</feature>
<proteinExistence type="predicted"/>
<name>A0ABY6L3K4_9ARAC</name>
<dbReference type="EMBL" id="CP092873">
    <property type="protein sequence ID" value="UYV74503.1"/>
    <property type="molecule type" value="Genomic_DNA"/>
</dbReference>
<evidence type="ECO:0000313" key="3">
    <source>
        <dbReference type="Proteomes" id="UP001235939"/>
    </source>
</evidence>
<feature type="compositionally biased region" description="Low complexity" evidence="1">
    <location>
        <begin position="341"/>
        <end position="356"/>
    </location>
</feature>
<reference evidence="2 3" key="1">
    <citation type="submission" date="2022-01" db="EMBL/GenBank/DDBJ databases">
        <title>A chromosomal length assembly of Cordylochernes scorpioides.</title>
        <authorList>
            <person name="Zeh D."/>
            <person name="Zeh J."/>
        </authorList>
    </citation>
    <scope>NUCLEOTIDE SEQUENCE [LARGE SCALE GENOMIC DNA]</scope>
    <source>
        <strain evidence="2">IN4F17</strain>
        <tissue evidence="2">Whole Body</tissue>
    </source>
</reference>
<feature type="compositionally biased region" description="Polar residues" evidence="1">
    <location>
        <begin position="18"/>
        <end position="29"/>
    </location>
</feature>
<sequence length="663" mass="73401">MPGRHSNEELPCSEKSAIFNSQRNISNTNERIETHANSPAGGRNVNSAAPFNLAAISSSNRGADAQRNWADYAEDVNSEEDDSFTVEKGRKRRRDSPDLPAIAAQSNSAGTSRRQRPSTGRMPQVQEIRTTRAHVMEARARQASCTEEQCCFLEYCPEYQTYQYMKAMEKVVGSTRNIVQFTKVNGQYLVGLANRSLAERLVREGLEIEGTLLKTFPFRRTSIRITIGNLPFFVGDAAVMDALSRYGRITSIAPKQLRVGEFDFTDGRREAFILLHDGITVEMLPARFEMKIKGEPWPAFLTFGIKCSKCRGQGHRRANCPQLHGRPTTSRRASPPPSTSLPPSTAPGLPRRTSAAPPAPALPSPAMEVCSAPPVARAVLHPLAPRPSPPEAPALPLEETPSAPSPVTPAPSLQAPEVPVGPRPAKSQHPEPMPPARPDFVAPRDPLPTQETLGPAAPTPDVEMSIVEETTASSTSSTRNATGDDLVKPQDQSTLPGKIDSLGLKAVEKNLGKVEEIEDSMFKKHKAVISQKESLYIANNPDAVNPDTGEITPNLAEFIPHHQQWNDDEVKKLNEFIDCTRDIPLINSYFPEKPSDAFIQYYYKKLIQDEMLESTRYNLGAVSDEHGERFHQDISSMEKRYQGKWSPGMLADYCWTLKKMYHK</sequence>
<feature type="region of interest" description="Disordered" evidence="1">
    <location>
        <begin position="381"/>
        <end position="498"/>
    </location>
</feature>
<feature type="region of interest" description="Disordered" evidence="1">
    <location>
        <begin position="1"/>
        <end position="45"/>
    </location>
</feature>
<feature type="compositionally biased region" description="Pro residues" evidence="1">
    <location>
        <begin position="384"/>
        <end position="393"/>
    </location>
</feature>